<dbReference type="Gene3D" id="3.20.20.70">
    <property type="entry name" value="Aldolase class I"/>
    <property type="match status" value="1"/>
</dbReference>
<keyword evidence="2 6" id="KW-0808">Transferase</keyword>
<evidence type="ECO:0000256" key="2">
    <source>
        <dbReference type="ARBA" id="ARBA00022679"/>
    </source>
</evidence>
<evidence type="ECO:0000256" key="3">
    <source>
        <dbReference type="ARBA" id="ARBA00022723"/>
    </source>
</evidence>
<dbReference type="SUPFAM" id="SSF51395">
    <property type="entry name" value="FMN-linked oxidoreductases"/>
    <property type="match status" value="1"/>
</dbReference>
<comment type="cofactor">
    <cofactor evidence="1">
        <name>Zn(2+)</name>
        <dbReference type="ChEBI" id="CHEBI:29105"/>
    </cofactor>
</comment>
<gene>
    <name evidence="6" type="ORF">AVDCRST_MAG60-2531</name>
</gene>
<dbReference type="InterPro" id="IPR008567">
    <property type="entry name" value="BKACE"/>
</dbReference>
<evidence type="ECO:0000256" key="4">
    <source>
        <dbReference type="ARBA" id="ARBA00022833"/>
    </source>
</evidence>
<reference evidence="6" key="1">
    <citation type="submission" date="2020-02" db="EMBL/GenBank/DDBJ databases">
        <authorList>
            <person name="Meier V. D."/>
        </authorList>
    </citation>
    <scope>NUCLEOTIDE SEQUENCE</scope>
    <source>
        <strain evidence="6">AVDCRST_MAG60</strain>
    </source>
</reference>
<dbReference type="GO" id="GO:0043720">
    <property type="term" value="F:3-keto-5-aminohexanoate cleavage activity"/>
    <property type="evidence" value="ECO:0007669"/>
    <property type="project" value="InterPro"/>
</dbReference>
<organism evidence="6">
    <name type="scientific">uncultured Nocardioides sp</name>
    <dbReference type="NCBI Taxonomy" id="198441"/>
    <lineage>
        <taxon>Bacteria</taxon>
        <taxon>Bacillati</taxon>
        <taxon>Actinomycetota</taxon>
        <taxon>Actinomycetes</taxon>
        <taxon>Propionibacteriales</taxon>
        <taxon>Nocardioidaceae</taxon>
        <taxon>Nocardioides</taxon>
        <taxon>environmental samples</taxon>
    </lineage>
</organism>
<proteinExistence type="predicted"/>
<evidence type="ECO:0000256" key="5">
    <source>
        <dbReference type="SAM" id="MobiDB-lite"/>
    </source>
</evidence>
<evidence type="ECO:0000256" key="1">
    <source>
        <dbReference type="ARBA" id="ARBA00001947"/>
    </source>
</evidence>
<keyword evidence="6" id="KW-0012">Acyltransferase</keyword>
<dbReference type="InterPro" id="IPR013785">
    <property type="entry name" value="Aldolase_TIM"/>
</dbReference>
<dbReference type="GO" id="GO:0046872">
    <property type="term" value="F:metal ion binding"/>
    <property type="evidence" value="ECO:0007669"/>
    <property type="project" value="UniProtKB-KW"/>
</dbReference>
<dbReference type="Pfam" id="PF05853">
    <property type="entry name" value="BKACE"/>
    <property type="match status" value="1"/>
</dbReference>
<dbReference type="PANTHER" id="PTHR37418:SF2">
    <property type="entry name" value="3-KETO-5-AMINOHEXANOATE CLEAVAGE ENZYME"/>
    <property type="match status" value="1"/>
</dbReference>
<dbReference type="PANTHER" id="PTHR37418">
    <property type="entry name" value="3-KETO-5-AMINOHEXANOATE CLEAVAGE ENZYME-RELATED"/>
    <property type="match status" value="1"/>
</dbReference>
<feature type="region of interest" description="Disordered" evidence="5">
    <location>
        <begin position="1"/>
        <end position="33"/>
    </location>
</feature>
<keyword evidence="4" id="KW-0862">Zinc</keyword>
<protein>
    <submittedName>
        <fullName evidence="6">3-keto-5-aminohexanoate cleavage enzyme</fullName>
        <ecNumber evidence="6">2.3.1.247</ecNumber>
    </submittedName>
</protein>
<keyword evidence="3" id="KW-0479">Metal-binding</keyword>
<accession>A0A6J4PEK3</accession>
<evidence type="ECO:0000313" key="6">
    <source>
        <dbReference type="EMBL" id="CAA9408731.1"/>
    </source>
</evidence>
<feature type="compositionally biased region" description="Basic and acidic residues" evidence="5">
    <location>
        <begin position="1"/>
        <end position="11"/>
    </location>
</feature>
<sequence>MSDRSASRPTDRLLVTVAPTGAESAKADHPQLPTTPEEIARTAAECEQAGAAMIHIHVRDGEHQPTLDRSLLREWVAAVRESSSLVVQLSTGGSVHDPLDERLEVLDAEPDSCSLTMGTTNFGDDVFLNPWPFVKDLYQLALERGVAPEFELFDLGQVHALGRLFREYGVPSGGRAHVDFVMGVPGGMPGTAPALVAGVAALPPEVTSWSATGIGRSTLAVALASLSMGGHLRVGMEDVLTISRGVPVESNRQLVERAVELGRLAQRTPMTPAECRELLGLV</sequence>
<name>A0A6J4PEK3_9ACTN</name>
<dbReference type="EC" id="2.3.1.247" evidence="6"/>
<dbReference type="EMBL" id="CADCUN010000276">
    <property type="protein sequence ID" value="CAA9408731.1"/>
    <property type="molecule type" value="Genomic_DNA"/>
</dbReference>
<dbReference type="AlphaFoldDB" id="A0A6J4PEK3"/>